<dbReference type="SUPFAM" id="SSF53822">
    <property type="entry name" value="Periplasmic binding protein-like I"/>
    <property type="match status" value="1"/>
</dbReference>
<keyword evidence="7" id="KW-1185">Reference proteome</keyword>
<dbReference type="PRINTS" id="PR00035">
    <property type="entry name" value="HTHGNTR"/>
</dbReference>
<organism evidence="6 7">
    <name type="scientific">Leadbettera azotonutricia (strain ATCC BAA-888 / DSM 13862 / ZAS-9)</name>
    <name type="common">Treponema azotonutricium</name>
    <dbReference type="NCBI Taxonomy" id="545695"/>
    <lineage>
        <taxon>Bacteria</taxon>
        <taxon>Pseudomonadati</taxon>
        <taxon>Spirochaetota</taxon>
        <taxon>Spirochaetia</taxon>
        <taxon>Spirochaetales</taxon>
        <taxon>Breznakiellaceae</taxon>
        <taxon>Leadbettera</taxon>
    </lineage>
</organism>
<dbReference type="GO" id="GO:0003700">
    <property type="term" value="F:DNA-binding transcription factor activity"/>
    <property type="evidence" value="ECO:0007669"/>
    <property type="project" value="InterPro"/>
</dbReference>
<dbReference type="PANTHER" id="PTHR30146">
    <property type="entry name" value="LACI-RELATED TRANSCRIPTIONAL REPRESSOR"/>
    <property type="match status" value="1"/>
</dbReference>
<dbReference type="Gene3D" id="1.10.10.10">
    <property type="entry name" value="Winged helix-like DNA-binding domain superfamily/Winged helix DNA-binding domain"/>
    <property type="match status" value="1"/>
</dbReference>
<dbReference type="eggNOG" id="COG1609">
    <property type="taxonomic scope" value="Bacteria"/>
</dbReference>
<dbReference type="InParanoid" id="F5YA38"/>
<evidence type="ECO:0000313" key="6">
    <source>
        <dbReference type="EMBL" id="AEF82141.1"/>
    </source>
</evidence>
<dbReference type="InterPro" id="IPR028082">
    <property type="entry name" value="Peripla_BP_I"/>
</dbReference>
<dbReference type="CDD" id="cd06267">
    <property type="entry name" value="PBP1_LacI_sugar_binding-like"/>
    <property type="match status" value="1"/>
</dbReference>
<reference evidence="7" key="1">
    <citation type="submission" date="2009-12" db="EMBL/GenBank/DDBJ databases">
        <title>Complete sequence of Treponema azotonutricium strain ZAS-9.</title>
        <authorList>
            <person name="Tetu S.G."/>
            <person name="Matson E."/>
            <person name="Ren Q."/>
            <person name="Seshadri R."/>
            <person name="Elbourne L."/>
            <person name="Hassan K.A."/>
            <person name="Durkin A."/>
            <person name="Radune D."/>
            <person name="Mohamoud Y."/>
            <person name="Shay R."/>
            <person name="Jin S."/>
            <person name="Zhang X."/>
            <person name="Lucey K."/>
            <person name="Ballor N.R."/>
            <person name="Ottesen E."/>
            <person name="Rosenthal R."/>
            <person name="Allen A."/>
            <person name="Leadbetter J.R."/>
            <person name="Paulsen I.T."/>
        </authorList>
    </citation>
    <scope>NUCLEOTIDE SEQUENCE [LARGE SCALE GENOMIC DNA]</scope>
    <source>
        <strain evidence="7">ATCC BAA-888 / DSM 13862 / ZAS-9</strain>
    </source>
</reference>
<dbReference type="InterPro" id="IPR036388">
    <property type="entry name" value="WH-like_DNA-bd_sf"/>
</dbReference>
<keyword evidence="4" id="KW-0804">Transcription</keyword>
<accession>F5YA38</accession>
<name>F5YA38_LEAAZ</name>
<dbReference type="SUPFAM" id="SSF46785">
    <property type="entry name" value="Winged helix' DNA-binding domain"/>
    <property type="match status" value="1"/>
</dbReference>
<dbReference type="STRING" id="545695.TREAZ_2023"/>
<dbReference type="EMBL" id="CP001841">
    <property type="protein sequence ID" value="AEF82141.1"/>
    <property type="molecule type" value="Genomic_DNA"/>
</dbReference>
<keyword evidence="2" id="KW-0805">Transcription regulation</keyword>
<dbReference type="KEGG" id="taz:TREAZ_2023"/>
<keyword evidence="1" id="KW-0678">Repressor</keyword>
<dbReference type="Pfam" id="PF13377">
    <property type="entry name" value="Peripla_BP_3"/>
    <property type="match status" value="1"/>
</dbReference>
<evidence type="ECO:0000313" key="7">
    <source>
        <dbReference type="Proteomes" id="UP000009222"/>
    </source>
</evidence>
<dbReference type="CDD" id="cd07377">
    <property type="entry name" value="WHTH_GntR"/>
    <property type="match status" value="1"/>
</dbReference>
<evidence type="ECO:0000256" key="3">
    <source>
        <dbReference type="ARBA" id="ARBA00023125"/>
    </source>
</evidence>
<evidence type="ECO:0000259" key="5">
    <source>
        <dbReference type="PROSITE" id="PS50949"/>
    </source>
</evidence>
<feature type="domain" description="HTH gntR-type" evidence="5">
    <location>
        <begin position="1"/>
        <end position="59"/>
    </location>
</feature>
<evidence type="ECO:0000256" key="4">
    <source>
        <dbReference type="ARBA" id="ARBA00023163"/>
    </source>
</evidence>
<dbReference type="GO" id="GO:0000976">
    <property type="term" value="F:transcription cis-regulatory region binding"/>
    <property type="evidence" value="ECO:0007669"/>
    <property type="project" value="TreeGrafter"/>
</dbReference>
<evidence type="ECO:0000256" key="2">
    <source>
        <dbReference type="ARBA" id="ARBA00023015"/>
    </source>
</evidence>
<reference evidence="6 7" key="2">
    <citation type="journal article" date="2011" name="ISME J.">
        <title>RNA-seq reveals cooperative metabolic interactions between two termite-gut spirochete species in co-culture.</title>
        <authorList>
            <person name="Rosenthal A.Z."/>
            <person name="Matson E.G."/>
            <person name="Eldar A."/>
            <person name="Leadbetter J.R."/>
        </authorList>
    </citation>
    <scope>NUCLEOTIDE SEQUENCE [LARGE SCALE GENOMIC DNA]</scope>
    <source>
        <strain evidence="7">ATCC BAA-888 / DSM 13862 / ZAS-9</strain>
    </source>
</reference>
<protein>
    <submittedName>
        <fullName evidence="6">Putative periplasmic binding proteins and sugar binding domain of the LacI family</fullName>
    </submittedName>
</protein>
<proteinExistence type="predicted"/>
<dbReference type="Gene3D" id="3.40.50.2300">
    <property type="match status" value="2"/>
</dbReference>
<evidence type="ECO:0000256" key="1">
    <source>
        <dbReference type="ARBA" id="ARBA00022491"/>
    </source>
</evidence>
<dbReference type="SMART" id="SM00345">
    <property type="entry name" value="HTH_GNTR"/>
    <property type="match status" value="1"/>
</dbReference>
<dbReference type="Proteomes" id="UP000009222">
    <property type="component" value="Chromosome"/>
</dbReference>
<dbReference type="AlphaFoldDB" id="F5YA38"/>
<keyword evidence="3" id="KW-0238">DNA-binding</keyword>
<dbReference type="PROSITE" id="PS50949">
    <property type="entry name" value="HTH_GNTR"/>
    <property type="match status" value="1"/>
</dbReference>
<dbReference type="InterPro" id="IPR046335">
    <property type="entry name" value="LacI/GalR-like_sensor"/>
</dbReference>
<gene>
    <name evidence="6" type="ordered locus">TREAZ_2023</name>
</gene>
<dbReference type="HOGENOM" id="CLU_037628_15_0_12"/>
<sequence>MLEEITSGRLLPGSQLPSEKDLCQTYSVSRITSKKALELLAEQGIISRYPGKGSFVRDGFQQKLGRESLLAPVIGFIMPDFSDAFGTKLIYGIEETCAKLGYHLIFKRTRDLAGEEEKAIRSLAGPGIAGILMLPIHGEYYNSEILNLILGKRAVVFVDRKMKGLAAPTVTTDNLEAAEMGVEYLFRLGHRNIAFYSGPIKHTSTVEDRCQGFINAFAKFGVSHDPAHFYQNLSSTWTHPFYAPERIQTDIEQIRRHLDAHSEITAAFTAEYFMALLVKAAAEKLGRRIPDDFSILTFDSPFSLVGPPPITYLSQDEYAIGKLAVETLHKVISGEDPSLNGDYLVQAKLIIGDSTALVK</sequence>
<dbReference type="PANTHER" id="PTHR30146:SF95">
    <property type="entry name" value="RIBOSE OPERON REPRESSOR"/>
    <property type="match status" value="1"/>
</dbReference>
<dbReference type="Pfam" id="PF00392">
    <property type="entry name" value="GntR"/>
    <property type="match status" value="1"/>
</dbReference>
<dbReference type="InterPro" id="IPR000524">
    <property type="entry name" value="Tscrpt_reg_HTH_GntR"/>
</dbReference>
<dbReference type="InterPro" id="IPR036390">
    <property type="entry name" value="WH_DNA-bd_sf"/>
</dbReference>